<dbReference type="AlphaFoldDB" id="A0A0F5YBK9"/>
<dbReference type="PATRIC" id="fig|1637645.4.peg.4433"/>
<evidence type="ECO:0000256" key="2">
    <source>
        <dbReference type="SAM" id="SignalP"/>
    </source>
</evidence>
<feature type="compositionally biased region" description="Basic and acidic residues" evidence="1">
    <location>
        <begin position="81"/>
        <end position="90"/>
    </location>
</feature>
<gene>
    <name evidence="4" type="ORF">WN50_22075</name>
    <name evidence="5" type="ORF">WN50_36870</name>
</gene>
<evidence type="ECO:0000313" key="5">
    <source>
        <dbReference type="EMBL" id="KMW70229.1"/>
    </source>
</evidence>
<proteinExistence type="predicted"/>
<sequence>MKKLTSFLLGSILLLGAVGCGDNAKTSADAPNTVEQPPEVPTAEQVQDAQEDAQSEVRREQLNSDIRAREERNNAFNDGAAENRDSDDIASEVRSKLEANLPASQLVVEAENATIKVSGTVPTQEQLDRVEPLALEIKGVESVDNQAVVAPAQPEEDNDNTQN</sequence>
<reference evidence="4 6" key="1">
    <citation type="submission" date="2015-06" db="EMBL/GenBank/DDBJ databases">
        <title>Draft genome assembly of filamentous brackish cyanobacterium Limnoraphis robusta strain CS-951.</title>
        <authorList>
            <person name="Willis A."/>
            <person name="Parks M."/>
            <person name="Burford M.A."/>
        </authorList>
    </citation>
    <scope>NUCLEOTIDE SEQUENCE [LARGE SCALE GENOMIC DNA]</scope>
    <source>
        <strain evidence="4 6">CS-951</strain>
    </source>
</reference>
<dbReference type="InterPro" id="IPR007055">
    <property type="entry name" value="BON_dom"/>
</dbReference>
<evidence type="ECO:0000259" key="3">
    <source>
        <dbReference type="PROSITE" id="PS50914"/>
    </source>
</evidence>
<dbReference type="RefSeq" id="WP_046280757.1">
    <property type="nucleotide sequence ID" value="NZ_LATL02000225.1"/>
</dbReference>
<dbReference type="PROSITE" id="PS51257">
    <property type="entry name" value="PROKAR_LIPOPROTEIN"/>
    <property type="match status" value="1"/>
</dbReference>
<keyword evidence="2" id="KW-0732">Signal</keyword>
<dbReference type="PROSITE" id="PS50914">
    <property type="entry name" value="BON"/>
    <property type="match status" value="1"/>
</dbReference>
<evidence type="ECO:0000256" key="1">
    <source>
        <dbReference type="SAM" id="MobiDB-lite"/>
    </source>
</evidence>
<dbReference type="EMBL" id="LATL02000227">
    <property type="protein sequence ID" value="KMW70229.1"/>
    <property type="molecule type" value="Genomic_DNA"/>
</dbReference>
<feature type="compositionally biased region" description="Polar residues" evidence="1">
    <location>
        <begin position="24"/>
        <end position="35"/>
    </location>
</feature>
<feature type="chain" id="PRO_5007402512" evidence="2">
    <location>
        <begin position="21"/>
        <end position="163"/>
    </location>
</feature>
<organism evidence="4 6">
    <name type="scientific">Limnoraphis robusta CS-951</name>
    <dbReference type="NCBI Taxonomy" id="1637645"/>
    <lineage>
        <taxon>Bacteria</taxon>
        <taxon>Bacillati</taxon>
        <taxon>Cyanobacteriota</taxon>
        <taxon>Cyanophyceae</taxon>
        <taxon>Oscillatoriophycideae</taxon>
        <taxon>Oscillatoriales</taxon>
        <taxon>Sirenicapillariaceae</taxon>
        <taxon>Limnoraphis</taxon>
    </lineage>
</organism>
<evidence type="ECO:0000313" key="4">
    <source>
        <dbReference type="EMBL" id="KKD36017.1"/>
    </source>
</evidence>
<feature type="compositionally biased region" description="Basic and acidic residues" evidence="1">
    <location>
        <begin position="55"/>
        <end position="73"/>
    </location>
</feature>
<dbReference type="Proteomes" id="UP000033607">
    <property type="component" value="Unassembled WGS sequence"/>
</dbReference>
<accession>A0A0F5YBK9</accession>
<comment type="caution">
    <text evidence="4">The sequence shown here is derived from an EMBL/GenBank/DDBJ whole genome shotgun (WGS) entry which is preliminary data.</text>
</comment>
<name>A0A0F5YBK9_9CYAN</name>
<dbReference type="Gene3D" id="3.30.1340.30">
    <property type="match status" value="1"/>
</dbReference>
<dbReference type="Pfam" id="PF04972">
    <property type="entry name" value="BON"/>
    <property type="match status" value="1"/>
</dbReference>
<dbReference type="OrthoDB" id="456897at2"/>
<dbReference type="EMBL" id="LATL02000225">
    <property type="protein sequence ID" value="KKD36017.1"/>
    <property type="molecule type" value="Genomic_DNA"/>
</dbReference>
<evidence type="ECO:0000313" key="6">
    <source>
        <dbReference type="Proteomes" id="UP000033607"/>
    </source>
</evidence>
<feature type="region of interest" description="Disordered" evidence="1">
    <location>
        <begin position="22"/>
        <end position="90"/>
    </location>
</feature>
<protein>
    <submittedName>
        <fullName evidence="4">Transporter</fullName>
    </submittedName>
</protein>
<feature type="signal peptide" evidence="2">
    <location>
        <begin position="1"/>
        <end position="20"/>
    </location>
</feature>
<feature type="domain" description="BON" evidence="3">
    <location>
        <begin position="85"/>
        <end position="151"/>
    </location>
</feature>